<comment type="caution">
    <text evidence="2">The sequence shown here is derived from an EMBL/GenBank/DDBJ whole genome shotgun (WGS) entry which is preliminary data.</text>
</comment>
<gene>
    <name evidence="2" type="ORF">CKAN_02585200</name>
</gene>
<keyword evidence="1" id="KW-0812">Transmembrane</keyword>
<organism evidence="2 3">
    <name type="scientific">Cinnamomum micranthum f. kanehirae</name>
    <dbReference type="NCBI Taxonomy" id="337451"/>
    <lineage>
        <taxon>Eukaryota</taxon>
        <taxon>Viridiplantae</taxon>
        <taxon>Streptophyta</taxon>
        <taxon>Embryophyta</taxon>
        <taxon>Tracheophyta</taxon>
        <taxon>Spermatophyta</taxon>
        <taxon>Magnoliopsida</taxon>
        <taxon>Magnoliidae</taxon>
        <taxon>Laurales</taxon>
        <taxon>Lauraceae</taxon>
        <taxon>Cinnamomum</taxon>
    </lineage>
</organism>
<proteinExistence type="predicted"/>
<evidence type="ECO:0000313" key="2">
    <source>
        <dbReference type="EMBL" id="RWR96464.1"/>
    </source>
</evidence>
<evidence type="ECO:0000313" key="3">
    <source>
        <dbReference type="Proteomes" id="UP000283530"/>
    </source>
</evidence>
<name>A0A443Q0D7_9MAGN</name>
<protein>
    <recommendedName>
        <fullName evidence="4">Transmembrane protein</fullName>
    </recommendedName>
</protein>
<evidence type="ECO:0000256" key="1">
    <source>
        <dbReference type="SAM" id="Phobius"/>
    </source>
</evidence>
<keyword evidence="1" id="KW-0472">Membrane</keyword>
<sequence length="93" mass="10450">MLDDGDMDKGRGRKIFAGRAEACMRKTHGNERFKRSRTRNPHFLSLLVVSIPLFLSLPLAYIYSPSLPPNPSRSRNLSPSPCFLLLGFALSNM</sequence>
<dbReference type="Proteomes" id="UP000283530">
    <property type="component" value="Unassembled WGS sequence"/>
</dbReference>
<accession>A0A443Q0D7</accession>
<reference evidence="2 3" key="1">
    <citation type="journal article" date="2019" name="Nat. Plants">
        <title>Stout camphor tree genome fills gaps in understanding of flowering plant genome evolution.</title>
        <authorList>
            <person name="Chaw S.M."/>
            <person name="Liu Y.C."/>
            <person name="Wu Y.W."/>
            <person name="Wang H.Y."/>
            <person name="Lin C.I."/>
            <person name="Wu C.S."/>
            <person name="Ke H.M."/>
            <person name="Chang L.Y."/>
            <person name="Hsu C.Y."/>
            <person name="Yang H.T."/>
            <person name="Sudianto E."/>
            <person name="Hsu M.H."/>
            <person name="Wu K.P."/>
            <person name="Wang L.N."/>
            <person name="Leebens-Mack J.H."/>
            <person name="Tsai I.J."/>
        </authorList>
    </citation>
    <scope>NUCLEOTIDE SEQUENCE [LARGE SCALE GENOMIC DNA]</scope>
    <source>
        <strain evidence="3">cv. Chaw 1501</strain>
        <tissue evidence="2">Young leaves</tissue>
    </source>
</reference>
<evidence type="ECO:0008006" key="4">
    <source>
        <dbReference type="Google" id="ProtNLM"/>
    </source>
</evidence>
<keyword evidence="1" id="KW-1133">Transmembrane helix</keyword>
<feature type="transmembrane region" description="Helical" evidence="1">
    <location>
        <begin position="43"/>
        <end position="63"/>
    </location>
</feature>
<dbReference type="AlphaFoldDB" id="A0A443Q0D7"/>
<keyword evidence="3" id="KW-1185">Reference proteome</keyword>
<dbReference type="EMBL" id="QPKB01000012">
    <property type="protein sequence ID" value="RWR96464.1"/>
    <property type="molecule type" value="Genomic_DNA"/>
</dbReference>